<evidence type="ECO:0000313" key="1">
    <source>
        <dbReference type="EMBL" id="TKR78422.1"/>
    </source>
</evidence>
<proteinExistence type="predicted"/>
<dbReference type="AlphaFoldDB" id="A0A4U5N8D3"/>
<name>A0A4U5N8D3_POPAL</name>
<reference evidence="1" key="1">
    <citation type="submission" date="2018-10" db="EMBL/GenBank/DDBJ databases">
        <title>Population genomic analysis revealed the cold adaptation of white poplar.</title>
        <authorList>
            <person name="Liu Y.-J."/>
        </authorList>
    </citation>
    <scope>NUCLEOTIDE SEQUENCE [LARGE SCALE GENOMIC DNA]</scope>
    <source>
        <strain evidence="1">PAL-ZL1</strain>
    </source>
</reference>
<organism evidence="1">
    <name type="scientific">Populus alba</name>
    <name type="common">White poplar</name>
    <dbReference type="NCBI Taxonomy" id="43335"/>
    <lineage>
        <taxon>Eukaryota</taxon>
        <taxon>Viridiplantae</taxon>
        <taxon>Streptophyta</taxon>
        <taxon>Embryophyta</taxon>
        <taxon>Tracheophyta</taxon>
        <taxon>Spermatophyta</taxon>
        <taxon>Magnoliopsida</taxon>
        <taxon>eudicotyledons</taxon>
        <taxon>Gunneridae</taxon>
        <taxon>Pentapetalae</taxon>
        <taxon>rosids</taxon>
        <taxon>fabids</taxon>
        <taxon>Malpighiales</taxon>
        <taxon>Salicaceae</taxon>
        <taxon>Saliceae</taxon>
        <taxon>Populus</taxon>
    </lineage>
</organism>
<gene>
    <name evidence="1" type="ORF">D5086_0000282050</name>
</gene>
<dbReference type="EMBL" id="RCHU01001113">
    <property type="protein sequence ID" value="TKR78422.1"/>
    <property type="molecule type" value="Genomic_DNA"/>
</dbReference>
<sequence length="116" mass="12957">MVGDWSEGWRPVLWPIEEKLMAEREGKIGVLEKERGRWVDVVVAPIRSVLAATEREPKGQLVKGEEDENNEKEGLSWLRGRRVAGREANSWGAAAVLGEKNPNRVEEAVRGSGPEK</sequence>
<accession>A0A4U5N8D3</accession>
<protein>
    <submittedName>
        <fullName evidence="1">Uncharacterized protein</fullName>
    </submittedName>
</protein>
<comment type="caution">
    <text evidence="1">The sequence shown here is derived from an EMBL/GenBank/DDBJ whole genome shotgun (WGS) entry which is preliminary data.</text>
</comment>